<dbReference type="Pfam" id="PF10727">
    <property type="entry name" value="Rossmann-like"/>
    <property type="match status" value="1"/>
</dbReference>
<dbReference type="EMBL" id="JBBMEU010000014">
    <property type="protein sequence ID" value="MEQ2421812.1"/>
    <property type="molecule type" value="Genomic_DNA"/>
</dbReference>
<accession>A0ABV1CWY2</accession>
<organism evidence="3 4">
    <name type="scientific">Megasphaera intestinihominis</name>
    <dbReference type="NCBI Taxonomy" id="3133159"/>
    <lineage>
        <taxon>Bacteria</taxon>
        <taxon>Bacillati</taxon>
        <taxon>Bacillota</taxon>
        <taxon>Negativicutes</taxon>
        <taxon>Veillonellales</taxon>
        <taxon>Veillonellaceae</taxon>
        <taxon>Megasphaera</taxon>
    </lineage>
</organism>
<dbReference type="Pfam" id="PF10728">
    <property type="entry name" value="DUF2520"/>
    <property type="match status" value="1"/>
</dbReference>
<dbReference type="Proteomes" id="UP001433088">
    <property type="component" value="Unassembled WGS sequence"/>
</dbReference>
<feature type="domain" description="DUF2520" evidence="2">
    <location>
        <begin position="132"/>
        <end position="256"/>
    </location>
</feature>
<dbReference type="PANTHER" id="PTHR40459:SF1">
    <property type="entry name" value="CONSERVED HYPOTHETICAL ALANINE AND LEUCINE RICH PROTEIN"/>
    <property type="match status" value="1"/>
</dbReference>
<gene>
    <name evidence="3" type="ORF">WMO23_03565</name>
</gene>
<sequence>MRLGIIGAGRVGASFVLAFPSDVEGILCSTEEHTRQMARRLHAAAYTDGAELARHCDVLLLTVRDDALAPVSRELAASLTGDALPPQTCIFHCSGAMDLSPLEPLSRLGYPVGSLHPLQSFAEPSADRLKGIYMAVDGDERAKAVAADLVRTLGSTPFFVPPEDRMLYHAAACFCSNYVVTALAIAQKLMSRWTGSAGAASQALRPLVEGTMDNVRQRPLWQTALTGPVSRGDAGTVAKHLAVMPEKWLQPYCAFGCAAADLALENETITEKQHDTLTRILAMAEGVHHEQESNQSDH</sequence>
<dbReference type="InterPro" id="IPR036291">
    <property type="entry name" value="NAD(P)-bd_dom_sf"/>
</dbReference>
<reference evidence="3 4" key="1">
    <citation type="submission" date="2024-03" db="EMBL/GenBank/DDBJ databases">
        <title>Human intestinal bacterial collection.</title>
        <authorList>
            <person name="Pauvert C."/>
            <person name="Hitch T.C.A."/>
            <person name="Clavel T."/>
        </authorList>
    </citation>
    <scope>NUCLEOTIDE SEQUENCE [LARGE SCALE GENOMIC DNA]</scope>
    <source>
        <strain evidence="3 4">CLA-AA-H81</strain>
    </source>
</reference>
<proteinExistence type="predicted"/>
<dbReference type="SUPFAM" id="SSF51735">
    <property type="entry name" value="NAD(P)-binding Rossmann-fold domains"/>
    <property type="match status" value="1"/>
</dbReference>
<dbReference type="InterPro" id="IPR037108">
    <property type="entry name" value="TM1727-like_C_sf"/>
</dbReference>
<evidence type="ECO:0000313" key="4">
    <source>
        <dbReference type="Proteomes" id="UP001433088"/>
    </source>
</evidence>
<dbReference type="Gene3D" id="1.10.1040.20">
    <property type="entry name" value="ProC-like, C-terminal domain"/>
    <property type="match status" value="1"/>
</dbReference>
<dbReference type="InterPro" id="IPR019665">
    <property type="entry name" value="OxRdtase/DH_put_Rossmann_dom"/>
</dbReference>
<dbReference type="InterPro" id="IPR018931">
    <property type="entry name" value="DUF2520"/>
</dbReference>
<dbReference type="SUPFAM" id="SSF48179">
    <property type="entry name" value="6-phosphogluconate dehydrogenase C-terminal domain-like"/>
    <property type="match status" value="1"/>
</dbReference>
<evidence type="ECO:0000259" key="2">
    <source>
        <dbReference type="Pfam" id="PF10728"/>
    </source>
</evidence>
<dbReference type="PANTHER" id="PTHR40459">
    <property type="entry name" value="CONSERVED HYPOTHETICAL ALANINE AND LEUCINE RICH PROTEIN"/>
    <property type="match status" value="1"/>
</dbReference>
<evidence type="ECO:0000259" key="1">
    <source>
        <dbReference type="Pfam" id="PF10727"/>
    </source>
</evidence>
<name>A0ABV1CWY2_9FIRM</name>
<dbReference type="Gene3D" id="3.40.50.720">
    <property type="entry name" value="NAD(P)-binding Rossmann-like Domain"/>
    <property type="match status" value="1"/>
</dbReference>
<dbReference type="InterPro" id="IPR008927">
    <property type="entry name" value="6-PGluconate_DH-like_C_sf"/>
</dbReference>
<protein>
    <submittedName>
        <fullName evidence="3">Rossmann-like and DUF2520 domain-containing protein</fullName>
    </submittedName>
</protein>
<comment type="caution">
    <text evidence="3">The sequence shown here is derived from an EMBL/GenBank/DDBJ whole genome shotgun (WGS) entry which is preliminary data.</text>
</comment>
<evidence type="ECO:0000313" key="3">
    <source>
        <dbReference type="EMBL" id="MEQ2421812.1"/>
    </source>
</evidence>
<feature type="domain" description="Putative oxidoreductase/dehydrogenase Rossmann-like" evidence="1">
    <location>
        <begin position="2"/>
        <end position="117"/>
    </location>
</feature>
<keyword evidence="4" id="KW-1185">Reference proteome</keyword>
<dbReference type="RefSeq" id="WP_292108147.1">
    <property type="nucleotide sequence ID" value="NZ_JBBMEU010000014.1"/>
</dbReference>